<organism evidence="3 4">
    <name type="scientific">Acetobacter vaccinii</name>
    <dbReference type="NCBI Taxonomy" id="2592655"/>
    <lineage>
        <taxon>Bacteria</taxon>
        <taxon>Pseudomonadati</taxon>
        <taxon>Pseudomonadota</taxon>
        <taxon>Alphaproteobacteria</taxon>
        <taxon>Acetobacterales</taxon>
        <taxon>Acetobacteraceae</taxon>
        <taxon>Acetobacter</taxon>
    </lineage>
</organism>
<protein>
    <submittedName>
        <fullName evidence="3">Type IV secretion system DNA-binding domain-containing protein</fullName>
    </submittedName>
</protein>
<evidence type="ECO:0000313" key="3">
    <source>
        <dbReference type="EMBL" id="QEO18885.1"/>
    </source>
</evidence>
<reference evidence="3 4" key="1">
    <citation type="submission" date="2019-09" db="EMBL/GenBank/DDBJ databases">
        <title>Genome sequencing of strain KACC 21233.</title>
        <authorList>
            <person name="Heo J."/>
            <person name="Kim S.-J."/>
            <person name="Kim J.-S."/>
            <person name="Hong S.-B."/>
            <person name="Kwon S.-W."/>
        </authorList>
    </citation>
    <scope>NUCLEOTIDE SEQUENCE [LARGE SCALE GENOMIC DNA]</scope>
    <source>
        <strain evidence="3 4">KACC 21233</strain>
        <plasmid evidence="3 4">unnamed2</plasmid>
    </source>
</reference>
<evidence type="ECO:0000259" key="2">
    <source>
        <dbReference type="Pfam" id="PF10412"/>
    </source>
</evidence>
<dbReference type="InterPro" id="IPR027417">
    <property type="entry name" value="P-loop_NTPase"/>
</dbReference>
<dbReference type="InterPro" id="IPR019476">
    <property type="entry name" value="T4SS_TraD_DNA-bd"/>
</dbReference>
<keyword evidence="3" id="KW-0238">DNA-binding</keyword>
<dbReference type="EMBL" id="CP043508">
    <property type="protein sequence ID" value="QEO18885.1"/>
    <property type="molecule type" value="Genomic_DNA"/>
</dbReference>
<name>A0A5C1YT45_9PROT</name>
<dbReference type="Pfam" id="PF10412">
    <property type="entry name" value="TrwB_AAD_bind"/>
    <property type="match status" value="1"/>
</dbReference>
<dbReference type="AlphaFoldDB" id="A0A5C1YT45"/>
<gene>
    <name evidence="3" type="ORF">FLP30_13470</name>
</gene>
<keyword evidence="4" id="KW-1185">Reference proteome</keyword>
<accession>A0A5C1YT45</accession>
<dbReference type="SUPFAM" id="SSF52540">
    <property type="entry name" value="P-loop containing nucleoside triphosphate hydrolases"/>
    <property type="match status" value="1"/>
</dbReference>
<keyword evidence="1" id="KW-0472">Membrane</keyword>
<geneLocation type="plasmid" evidence="3">
    <name>unnamed2</name>
</geneLocation>
<feature type="domain" description="Type IV secretion system coupling protein TraD DNA-binding" evidence="2">
    <location>
        <begin position="135"/>
        <end position="257"/>
    </location>
</feature>
<dbReference type="OrthoDB" id="7817736at2"/>
<dbReference type="Gene3D" id="3.40.50.300">
    <property type="entry name" value="P-loop containing nucleotide triphosphate hydrolases"/>
    <property type="match status" value="2"/>
</dbReference>
<feature type="transmembrane region" description="Helical" evidence="1">
    <location>
        <begin position="44"/>
        <end position="75"/>
    </location>
</feature>
<sequence length="750" mass="81543">MPIVSRRMDGPQDHHEQRAGIAYLDTRTLGAQIRDIATGPGSAFGILALAGLTLAVPALTAFTLPIAGAFTAYVLTRPLVLPLRLPANARLKDRNNPVAHPRRQGVEIPGPATGDWFLGWDDNTGQQLWLSNDDMAMHTILPGSTGWGKSQTIYSLLCNALAQGSGCMIVDGKGSNNLVFSVKMMARRWGREADVRVINMLVSSGDRKSHTWGAFSGVNPEGLSELLLTIFLPEDKSGGGGSASYFRDRADSLIRAMSYVWVWMRDHAGIPITSESIRASLSTIQALIDLVGTRSDPSEKRVFSYYDLASQRLMTMPLPEAFPLSLLDPVRDYVNETGGFSSGKGGVDSQDKVREQHSYVVGGFARAFTQMGSTLGHIFRCGLPGVDFHDIFYNRRILVVVLPSLENHPETNASLGRMTITAQRYALAPALGTSLEGDYVDLVVNRPSSAPTVYPIVHDEVGMFLTRGLDVMMAQARELNVGITISFQEVGTMYAALGKDRVVPLLGNPKLKIFGQIEDSAPTKEWLESTGGTMQVSVLPGYESSPTLGVYSGVDRADIREVKRISWSDVQSLRNGQAIILFRGKRIYTRLFYAGIKPAGYNRLHPLLTLHTVPAGRDHPIARAIRGGQDIPGRAAHLAPAASLEVIHDRMARIVDTDATVREDIHALFGAELPRADTQPFAALFQSLGAYTSPKTDLPVTMLAPKGNVALYEAMVALEALNCDAQGQTRSRVASVLNTLARTTVRRKGQ</sequence>
<dbReference type="PANTHER" id="PTHR30121">
    <property type="entry name" value="UNCHARACTERIZED PROTEIN YJGR-RELATED"/>
    <property type="match status" value="1"/>
</dbReference>
<evidence type="ECO:0000313" key="4">
    <source>
        <dbReference type="Proteomes" id="UP000324536"/>
    </source>
</evidence>
<keyword evidence="3" id="KW-0614">Plasmid</keyword>
<dbReference type="Proteomes" id="UP000324536">
    <property type="component" value="Plasmid unnamed2"/>
</dbReference>
<proteinExistence type="predicted"/>
<dbReference type="PANTHER" id="PTHR30121:SF6">
    <property type="entry name" value="SLR6007 PROTEIN"/>
    <property type="match status" value="1"/>
</dbReference>
<evidence type="ECO:0000256" key="1">
    <source>
        <dbReference type="SAM" id="Phobius"/>
    </source>
</evidence>
<dbReference type="RefSeq" id="WP_149280537.1">
    <property type="nucleotide sequence ID" value="NZ_CP043508.1"/>
</dbReference>
<keyword evidence="1" id="KW-0812">Transmembrane</keyword>
<dbReference type="KEGG" id="acek:FLP30_13470"/>
<dbReference type="GO" id="GO:0003677">
    <property type="term" value="F:DNA binding"/>
    <property type="evidence" value="ECO:0007669"/>
    <property type="project" value="UniProtKB-KW"/>
</dbReference>
<dbReference type="InterPro" id="IPR051162">
    <property type="entry name" value="T4SS_component"/>
</dbReference>
<keyword evidence="1" id="KW-1133">Transmembrane helix</keyword>